<feature type="compositionally biased region" description="Low complexity" evidence="1">
    <location>
        <begin position="106"/>
        <end position="118"/>
    </location>
</feature>
<sequence>MPRAPPSSISFTSDLSWLDNSSFSMDSTDFPDGKSPRRELQGPRPAPLKVRKDSYKIKKPPVPPHQQPSQPPLQHRPPVIIYTVSPKVIHTKPSEFMTLVQRLTGSSSSSTRSSSSSSYPLADNNTGAISPAARFATIEKARSPPGKKKEPSRDGGGGGGVVEGIEMGDGIERTAGFFPGILSPGPASLQPIPPNFFSPPSDPNTMGFFHDLSPVLHGHKNYMEGSFMPSPSNFFSPHIPSPTPYLDIFNNFFDL</sequence>
<feature type="compositionally biased region" description="Basic and acidic residues" evidence="1">
    <location>
        <begin position="137"/>
        <end position="153"/>
    </location>
</feature>
<feature type="region of interest" description="Disordered" evidence="1">
    <location>
        <begin position="105"/>
        <end position="161"/>
    </location>
</feature>
<feature type="region of interest" description="Disordered" evidence="1">
    <location>
        <begin position="22"/>
        <end position="77"/>
    </location>
</feature>
<dbReference type="PANTHER" id="PTHR33143:SF6">
    <property type="entry name" value="OS08G0102900 PROTEIN"/>
    <property type="match status" value="1"/>
</dbReference>
<feature type="compositionally biased region" description="Basic and acidic residues" evidence="1">
    <location>
        <begin position="31"/>
        <end position="41"/>
    </location>
</feature>
<dbReference type="GO" id="GO:0005634">
    <property type="term" value="C:nucleus"/>
    <property type="evidence" value="ECO:0007669"/>
    <property type="project" value="TreeGrafter"/>
</dbReference>
<dbReference type="EMBL" id="JBBPBK010000014">
    <property type="protein sequence ID" value="KAK9270157.1"/>
    <property type="molecule type" value="Genomic_DNA"/>
</dbReference>
<reference evidence="3 4" key="1">
    <citation type="journal article" date="2024" name="Plant J.">
        <title>Genome sequences and population genomics reveal climatic adaptation and genomic divergence between two closely related sweetgum species.</title>
        <authorList>
            <person name="Xu W.Q."/>
            <person name="Ren C.Q."/>
            <person name="Zhang X.Y."/>
            <person name="Comes H.P."/>
            <person name="Liu X.H."/>
            <person name="Li Y.G."/>
            <person name="Kettle C.J."/>
            <person name="Jalonen R."/>
            <person name="Gaisberger H."/>
            <person name="Ma Y.Z."/>
            <person name="Qiu Y.X."/>
        </authorList>
    </citation>
    <scope>NUCLEOTIDE SEQUENCE [LARGE SCALE GENOMIC DNA]</scope>
    <source>
        <strain evidence="3">Hangzhou</strain>
    </source>
</reference>
<dbReference type="Pfam" id="PF05678">
    <property type="entry name" value="VQ"/>
    <property type="match status" value="1"/>
</dbReference>
<feature type="compositionally biased region" description="Pro residues" evidence="1">
    <location>
        <begin position="60"/>
        <end position="75"/>
    </location>
</feature>
<dbReference type="InterPro" id="IPR008889">
    <property type="entry name" value="VQ"/>
</dbReference>
<proteinExistence type="predicted"/>
<name>A0AAP0NDG5_LIQFO</name>
<protein>
    <recommendedName>
        <fullName evidence="2">VQ domain-containing protein</fullName>
    </recommendedName>
</protein>
<evidence type="ECO:0000313" key="4">
    <source>
        <dbReference type="Proteomes" id="UP001415857"/>
    </source>
</evidence>
<evidence type="ECO:0000256" key="1">
    <source>
        <dbReference type="SAM" id="MobiDB-lite"/>
    </source>
</evidence>
<gene>
    <name evidence="3" type="ORF">L1049_025733</name>
</gene>
<organism evidence="3 4">
    <name type="scientific">Liquidambar formosana</name>
    <name type="common">Formosan gum</name>
    <dbReference type="NCBI Taxonomy" id="63359"/>
    <lineage>
        <taxon>Eukaryota</taxon>
        <taxon>Viridiplantae</taxon>
        <taxon>Streptophyta</taxon>
        <taxon>Embryophyta</taxon>
        <taxon>Tracheophyta</taxon>
        <taxon>Spermatophyta</taxon>
        <taxon>Magnoliopsida</taxon>
        <taxon>eudicotyledons</taxon>
        <taxon>Gunneridae</taxon>
        <taxon>Pentapetalae</taxon>
        <taxon>Saxifragales</taxon>
        <taxon>Altingiaceae</taxon>
        <taxon>Liquidambar</taxon>
    </lineage>
</organism>
<dbReference type="PANTHER" id="PTHR33143">
    <property type="entry name" value="F16F4.1 PROTEIN-RELATED"/>
    <property type="match status" value="1"/>
</dbReference>
<comment type="caution">
    <text evidence="3">The sequence shown here is derived from an EMBL/GenBank/DDBJ whole genome shotgun (WGS) entry which is preliminary data.</text>
</comment>
<keyword evidence="4" id="KW-1185">Reference proteome</keyword>
<dbReference type="AlphaFoldDB" id="A0AAP0NDG5"/>
<dbReference type="Proteomes" id="UP001415857">
    <property type="component" value="Unassembled WGS sequence"/>
</dbReference>
<dbReference type="InterPro" id="IPR039607">
    <property type="entry name" value="VQ_8/17/18/20/21/25"/>
</dbReference>
<accession>A0AAP0NDG5</accession>
<evidence type="ECO:0000313" key="3">
    <source>
        <dbReference type="EMBL" id="KAK9270157.1"/>
    </source>
</evidence>
<evidence type="ECO:0000259" key="2">
    <source>
        <dbReference type="Pfam" id="PF05678"/>
    </source>
</evidence>
<feature type="domain" description="VQ" evidence="2">
    <location>
        <begin position="83"/>
        <end position="109"/>
    </location>
</feature>